<reference evidence="2 3" key="1">
    <citation type="submission" date="2022-10" db="EMBL/GenBank/DDBJ databases">
        <title>Luteolibacter arcticus strain CCTCC AB 2014275, whole genome shotgun sequencing project.</title>
        <authorList>
            <person name="Zhao G."/>
            <person name="Shen L."/>
        </authorList>
    </citation>
    <scope>NUCLEOTIDE SEQUENCE [LARGE SCALE GENOMIC DNA]</scope>
    <source>
        <strain evidence="2 3">CCTCC AB 2014275</strain>
    </source>
</reference>
<evidence type="ECO:0000313" key="2">
    <source>
        <dbReference type="EMBL" id="MCW1925183.1"/>
    </source>
</evidence>
<evidence type="ECO:0000313" key="3">
    <source>
        <dbReference type="Proteomes" id="UP001320876"/>
    </source>
</evidence>
<accession>A0ABT3GNT8</accession>
<keyword evidence="3" id="KW-1185">Reference proteome</keyword>
<proteinExistence type="predicted"/>
<comment type="caution">
    <text evidence="2">The sequence shown here is derived from an EMBL/GenBank/DDBJ whole genome shotgun (WGS) entry which is preliminary data.</text>
</comment>
<dbReference type="Gene3D" id="1.10.1130.10">
    <property type="entry name" value="Flavocytochrome C3, Chain A"/>
    <property type="match status" value="1"/>
</dbReference>
<evidence type="ECO:0000259" key="1">
    <source>
        <dbReference type="Pfam" id="PF13435"/>
    </source>
</evidence>
<dbReference type="Proteomes" id="UP001320876">
    <property type="component" value="Unassembled WGS sequence"/>
</dbReference>
<dbReference type="RefSeq" id="WP_264489289.1">
    <property type="nucleotide sequence ID" value="NZ_JAPDDT010000012.1"/>
</dbReference>
<dbReference type="SUPFAM" id="SSF48695">
    <property type="entry name" value="Multiheme cytochromes"/>
    <property type="match status" value="1"/>
</dbReference>
<gene>
    <name evidence="2" type="ORF">OKA05_21665</name>
</gene>
<dbReference type="EMBL" id="JAPDDT010000012">
    <property type="protein sequence ID" value="MCW1925183.1"/>
    <property type="molecule type" value="Genomic_DNA"/>
</dbReference>
<sequence>MRLGSPLLVVSVAALFLRVVLAEPEAPSKVLAPQSCSTSGCHGGAGLNRGAYLIWRDYDPHHNSAATLDNGQSRALAGRLGIADAAQSSSCTACHAPMRQVDPAVFASTVKEQDKLDCGKHVSCANCHGGAENWLLSHTRPRSEFPKDALARLGMRPLETAYERANNCVACHQNLANNLLEANHPPLVFELDGLLVAQPKHWQEADGFSHGRTWLVGQAVALREAAAQDRREPAERRRAEIVAIQALLQATGTNWPDSPEDLVRRADEYAKRISSEPMSVEKERAILEKLLNDRTPFQPAAFGEVTPEIRFLAIGHYAERLALAIDRLNESTAGPKKPRPITDGAIEGLFAAAKPPRSFDQAAIDRFLQKLDSVAAAALPEK</sequence>
<dbReference type="InterPro" id="IPR023155">
    <property type="entry name" value="Cyt_c-552/4"/>
</dbReference>
<name>A0ABT3GNT8_9BACT</name>
<dbReference type="Pfam" id="PF13435">
    <property type="entry name" value="Cytochrome_C554"/>
    <property type="match status" value="1"/>
</dbReference>
<organism evidence="2 3">
    <name type="scientific">Luteolibacter arcticus</name>
    <dbReference type="NCBI Taxonomy" id="1581411"/>
    <lineage>
        <taxon>Bacteria</taxon>
        <taxon>Pseudomonadati</taxon>
        <taxon>Verrucomicrobiota</taxon>
        <taxon>Verrucomicrobiia</taxon>
        <taxon>Verrucomicrobiales</taxon>
        <taxon>Verrucomicrobiaceae</taxon>
        <taxon>Luteolibacter</taxon>
    </lineage>
</organism>
<dbReference type="InterPro" id="IPR036280">
    <property type="entry name" value="Multihaem_cyt_sf"/>
</dbReference>
<protein>
    <submittedName>
        <fullName evidence="2">Cytochrome c family protein</fullName>
    </submittedName>
</protein>
<feature type="domain" description="Cytochrome c-552/4" evidence="1">
    <location>
        <begin position="41"/>
        <end position="129"/>
    </location>
</feature>